<dbReference type="AlphaFoldDB" id="A0A8H6SSZ0"/>
<reference evidence="2" key="1">
    <citation type="submission" date="2020-05" db="EMBL/GenBank/DDBJ databases">
        <title>Mycena genomes resolve the evolution of fungal bioluminescence.</title>
        <authorList>
            <person name="Tsai I.J."/>
        </authorList>
    </citation>
    <scope>NUCLEOTIDE SEQUENCE</scope>
    <source>
        <strain evidence="2">110903Hualien_Pintung</strain>
    </source>
</reference>
<organism evidence="2 3">
    <name type="scientific">Mycena chlorophos</name>
    <name type="common">Agaric fungus</name>
    <name type="synonym">Agaricus chlorophos</name>
    <dbReference type="NCBI Taxonomy" id="658473"/>
    <lineage>
        <taxon>Eukaryota</taxon>
        <taxon>Fungi</taxon>
        <taxon>Dikarya</taxon>
        <taxon>Basidiomycota</taxon>
        <taxon>Agaricomycotina</taxon>
        <taxon>Agaricomycetes</taxon>
        <taxon>Agaricomycetidae</taxon>
        <taxon>Agaricales</taxon>
        <taxon>Marasmiineae</taxon>
        <taxon>Mycenaceae</taxon>
        <taxon>Mycena</taxon>
    </lineage>
</organism>
<evidence type="ECO:0000313" key="2">
    <source>
        <dbReference type="EMBL" id="KAF7305248.1"/>
    </source>
</evidence>
<name>A0A8H6SSZ0_MYCCL</name>
<feature type="region of interest" description="Disordered" evidence="1">
    <location>
        <begin position="1"/>
        <end position="27"/>
    </location>
</feature>
<dbReference type="EMBL" id="JACAZE010000010">
    <property type="protein sequence ID" value="KAF7305248.1"/>
    <property type="molecule type" value="Genomic_DNA"/>
</dbReference>
<sequence>MTDIPSGFYSAVSSNSSPVSPPEMKNLSKRAETMPRNYYPPPFPLLAGSFGTATTNTYSHPIRQRLWPSVAGSSDVGCWSRNTSWSNPPTIMHVERYCDPYSAYPATSSAAYAPTSPISYAPEASMTEDRSTRRRFAEAFLPYASPDRRFSRSVLA</sequence>
<protein>
    <submittedName>
        <fullName evidence="2">Uncharacterized protein</fullName>
    </submittedName>
</protein>
<gene>
    <name evidence="2" type="ORF">HMN09_00775600</name>
</gene>
<keyword evidence="3" id="KW-1185">Reference proteome</keyword>
<proteinExistence type="predicted"/>
<evidence type="ECO:0000313" key="3">
    <source>
        <dbReference type="Proteomes" id="UP000613580"/>
    </source>
</evidence>
<evidence type="ECO:0000256" key="1">
    <source>
        <dbReference type="SAM" id="MobiDB-lite"/>
    </source>
</evidence>
<dbReference type="Proteomes" id="UP000613580">
    <property type="component" value="Unassembled WGS sequence"/>
</dbReference>
<comment type="caution">
    <text evidence="2">The sequence shown here is derived from an EMBL/GenBank/DDBJ whole genome shotgun (WGS) entry which is preliminary data.</text>
</comment>
<accession>A0A8H6SSZ0</accession>